<comment type="similarity">
    <text evidence="1">Belongs to the sulfatase family.</text>
</comment>
<dbReference type="Proteomes" id="UP000319004">
    <property type="component" value="Chromosome"/>
</dbReference>
<protein>
    <submittedName>
        <fullName evidence="7">Arylsulfatase</fullName>
        <ecNumber evidence="7">3.1.6.1</ecNumber>
    </submittedName>
</protein>
<dbReference type="AlphaFoldDB" id="A0A518HJM9"/>
<evidence type="ECO:0000256" key="2">
    <source>
        <dbReference type="ARBA" id="ARBA00022723"/>
    </source>
</evidence>
<dbReference type="Pfam" id="PF00884">
    <property type="entry name" value="Sulfatase"/>
    <property type="match status" value="1"/>
</dbReference>
<dbReference type="GO" id="GO:0004065">
    <property type="term" value="F:arylsulfatase activity"/>
    <property type="evidence" value="ECO:0007669"/>
    <property type="project" value="UniProtKB-EC"/>
</dbReference>
<dbReference type="Gene3D" id="3.40.720.10">
    <property type="entry name" value="Alkaline Phosphatase, subunit A"/>
    <property type="match status" value="1"/>
</dbReference>
<evidence type="ECO:0000256" key="3">
    <source>
        <dbReference type="ARBA" id="ARBA00022801"/>
    </source>
</evidence>
<evidence type="ECO:0000313" key="7">
    <source>
        <dbReference type="EMBL" id="QDV41052.1"/>
    </source>
</evidence>
<feature type="domain" description="Sulfatase N-terminal" evidence="6">
    <location>
        <begin position="34"/>
        <end position="409"/>
    </location>
</feature>
<dbReference type="EC" id="3.1.6.1" evidence="7"/>
<evidence type="ECO:0000313" key="8">
    <source>
        <dbReference type="Proteomes" id="UP000319004"/>
    </source>
</evidence>
<keyword evidence="2" id="KW-0479">Metal-binding</keyword>
<dbReference type="PROSITE" id="PS00523">
    <property type="entry name" value="SULFATASE_1"/>
    <property type="match status" value="1"/>
</dbReference>
<keyword evidence="4" id="KW-0106">Calcium</keyword>
<dbReference type="PROSITE" id="PS00149">
    <property type="entry name" value="SULFATASE_2"/>
    <property type="match status" value="1"/>
</dbReference>
<dbReference type="PANTHER" id="PTHR42693">
    <property type="entry name" value="ARYLSULFATASE FAMILY MEMBER"/>
    <property type="match status" value="1"/>
</dbReference>
<dbReference type="KEGG" id="snep:Enr13x_08900"/>
<proteinExistence type="inferred from homology"/>
<sequence precursor="true">MLLAVARLALVPAICTAQVQATQAKATQAQTGRPHVVVLLADDMGWGDPQCYQGDSKIPTPNLDRLAAAGIRFRDAHTPSSVCTPTRYTLLTGRYCWRTSLKKGVLDGFAPPLIQSGEDTLASMLKRRGYRTACIGKWHLGMQWHDKDGNPVERRGVGVRFRPGDGIDFRRDVTGGPMDVGFDSFFGISASLDMAPYVYIRDRRVETLPTERHQELDGTIFLNGVSGVKSPGFDIHGVLPRLGDEAVNVIQSHASRDQPLFLYMPLNSPHLPIAPSNSAKGKSHAGDYGDFVWQTDQVVGRVLDALDTAGMTDNTLVVFTSDNGGLWHWWDFRADDDGGKAPITPRGQYVKDFSHQSNAHWRGTKADIYEGGHRVPFIVRWPARVKAGQVSDELVELTDIFATVSEITNSDPRGESGMDSFSFLPVLEGNQKPTRPFAVHHSVSGIFALRQGNWKLIEGRGSGGFTRPKHARNFSDNVPGQLYDLDADPGEQKNQWLNESETVRSMKVTLERIRTRRNG</sequence>
<dbReference type="InterPro" id="IPR050738">
    <property type="entry name" value="Sulfatase"/>
</dbReference>
<reference evidence="7 8" key="1">
    <citation type="submission" date="2019-03" db="EMBL/GenBank/DDBJ databases">
        <title>Deep-cultivation of Planctomycetes and their phenomic and genomic characterization uncovers novel biology.</title>
        <authorList>
            <person name="Wiegand S."/>
            <person name="Jogler M."/>
            <person name="Boedeker C."/>
            <person name="Pinto D."/>
            <person name="Vollmers J."/>
            <person name="Rivas-Marin E."/>
            <person name="Kohn T."/>
            <person name="Peeters S.H."/>
            <person name="Heuer A."/>
            <person name="Rast P."/>
            <person name="Oberbeckmann S."/>
            <person name="Bunk B."/>
            <person name="Jeske O."/>
            <person name="Meyerdierks A."/>
            <person name="Storesund J.E."/>
            <person name="Kallscheuer N."/>
            <person name="Luecker S."/>
            <person name="Lage O.M."/>
            <person name="Pohl T."/>
            <person name="Merkel B.J."/>
            <person name="Hornburger P."/>
            <person name="Mueller R.-W."/>
            <person name="Bruemmer F."/>
            <person name="Labrenz M."/>
            <person name="Spormann A.M."/>
            <person name="Op den Camp H."/>
            <person name="Overmann J."/>
            <person name="Amann R."/>
            <person name="Jetten M.S.M."/>
            <person name="Mascher T."/>
            <person name="Medema M.H."/>
            <person name="Devos D.P."/>
            <person name="Kaster A.-K."/>
            <person name="Ovreas L."/>
            <person name="Rohde M."/>
            <person name="Galperin M.Y."/>
            <person name="Jogler C."/>
        </authorList>
    </citation>
    <scope>NUCLEOTIDE SEQUENCE [LARGE SCALE GENOMIC DNA]</scope>
    <source>
        <strain evidence="7 8">Enr13</strain>
    </source>
</reference>
<feature type="signal peptide" evidence="5">
    <location>
        <begin position="1"/>
        <end position="17"/>
    </location>
</feature>
<dbReference type="SUPFAM" id="SSF53649">
    <property type="entry name" value="Alkaline phosphatase-like"/>
    <property type="match status" value="1"/>
</dbReference>
<dbReference type="InterPro" id="IPR017850">
    <property type="entry name" value="Alkaline_phosphatase_core_sf"/>
</dbReference>
<feature type="chain" id="PRO_5022106583" evidence="5">
    <location>
        <begin position="18"/>
        <end position="519"/>
    </location>
</feature>
<dbReference type="InterPro" id="IPR024607">
    <property type="entry name" value="Sulfatase_CS"/>
</dbReference>
<dbReference type="Gene3D" id="3.30.1120.10">
    <property type="match status" value="1"/>
</dbReference>
<keyword evidence="3 7" id="KW-0378">Hydrolase</keyword>
<evidence type="ECO:0000259" key="6">
    <source>
        <dbReference type="Pfam" id="PF00884"/>
    </source>
</evidence>
<evidence type="ECO:0000256" key="4">
    <source>
        <dbReference type="ARBA" id="ARBA00022837"/>
    </source>
</evidence>
<accession>A0A518HJM9</accession>
<name>A0A518HJM9_9BACT</name>
<evidence type="ECO:0000256" key="5">
    <source>
        <dbReference type="SAM" id="SignalP"/>
    </source>
</evidence>
<evidence type="ECO:0000256" key="1">
    <source>
        <dbReference type="ARBA" id="ARBA00008779"/>
    </source>
</evidence>
<keyword evidence="8" id="KW-1185">Reference proteome</keyword>
<dbReference type="CDD" id="cd16143">
    <property type="entry name" value="ARS_like"/>
    <property type="match status" value="1"/>
</dbReference>
<dbReference type="GO" id="GO:0046872">
    <property type="term" value="F:metal ion binding"/>
    <property type="evidence" value="ECO:0007669"/>
    <property type="project" value="UniProtKB-KW"/>
</dbReference>
<dbReference type="PANTHER" id="PTHR42693:SF53">
    <property type="entry name" value="ENDO-4-O-SULFATASE"/>
    <property type="match status" value="1"/>
</dbReference>
<keyword evidence="5" id="KW-0732">Signal</keyword>
<dbReference type="InterPro" id="IPR000917">
    <property type="entry name" value="Sulfatase_N"/>
</dbReference>
<gene>
    <name evidence="7" type="primary">atsA_16</name>
    <name evidence="7" type="ORF">Enr13x_08900</name>
</gene>
<dbReference type="EMBL" id="CP037423">
    <property type="protein sequence ID" value="QDV41052.1"/>
    <property type="molecule type" value="Genomic_DNA"/>
</dbReference>
<organism evidence="7 8">
    <name type="scientific">Stieleria neptunia</name>
    <dbReference type="NCBI Taxonomy" id="2527979"/>
    <lineage>
        <taxon>Bacteria</taxon>
        <taxon>Pseudomonadati</taxon>
        <taxon>Planctomycetota</taxon>
        <taxon>Planctomycetia</taxon>
        <taxon>Pirellulales</taxon>
        <taxon>Pirellulaceae</taxon>
        <taxon>Stieleria</taxon>
    </lineage>
</organism>